<name>A0A559KE50_9BACL</name>
<dbReference type="Pfam" id="PF02706">
    <property type="entry name" value="Wzz"/>
    <property type="match status" value="1"/>
</dbReference>
<evidence type="ECO:0000256" key="6">
    <source>
        <dbReference type="ARBA" id="ARBA00023136"/>
    </source>
</evidence>
<accession>A0A559KE50</accession>
<comment type="caution">
    <text evidence="9">The sequence shown here is derived from an EMBL/GenBank/DDBJ whole genome shotgun (WGS) entry which is preliminary data.</text>
</comment>
<gene>
    <name evidence="9" type="ORF">FPZ49_08300</name>
</gene>
<reference evidence="9 10" key="1">
    <citation type="submission" date="2019-07" db="EMBL/GenBank/DDBJ databases">
        <authorList>
            <person name="Kim J."/>
        </authorList>
    </citation>
    <scope>NUCLEOTIDE SEQUENCE [LARGE SCALE GENOMIC DNA]</scope>
    <source>
        <strain evidence="9 10">JC52</strain>
    </source>
</reference>
<evidence type="ECO:0000256" key="2">
    <source>
        <dbReference type="ARBA" id="ARBA00006683"/>
    </source>
</evidence>
<evidence type="ECO:0000256" key="7">
    <source>
        <dbReference type="SAM" id="Phobius"/>
    </source>
</evidence>
<dbReference type="PANTHER" id="PTHR32309">
    <property type="entry name" value="TYROSINE-PROTEIN KINASE"/>
    <property type="match status" value="1"/>
</dbReference>
<dbReference type="RefSeq" id="WP_144845430.1">
    <property type="nucleotide sequence ID" value="NZ_VNJI01000008.1"/>
</dbReference>
<dbReference type="GO" id="GO:0004713">
    <property type="term" value="F:protein tyrosine kinase activity"/>
    <property type="evidence" value="ECO:0007669"/>
    <property type="project" value="TreeGrafter"/>
</dbReference>
<evidence type="ECO:0000313" key="10">
    <source>
        <dbReference type="Proteomes" id="UP000317036"/>
    </source>
</evidence>
<dbReference type="Proteomes" id="UP000317036">
    <property type="component" value="Unassembled WGS sequence"/>
</dbReference>
<organism evidence="9 10">
    <name type="scientific">Paenibacillus cremeus</name>
    <dbReference type="NCBI Taxonomy" id="2163881"/>
    <lineage>
        <taxon>Bacteria</taxon>
        <taxon>Bacillati</taxon>
        <taxon>Bacillota</taxon>
        <taxon>Bacilli</taxon>
        <taxon>Bacillales</taxon>
        <taxon>Paenibacillaceae</taxon>
        <taxon>Paenibacillus</taxon>
    </lineage>
</organism>
<keyword evidence="6 7" id="KW-0472">Membrane</keyword>
<evidence type="ECO:0000259" key="8">
    <source>
        <dbReference type="Pfam" id="PF02706"/>
    </source>
</evidence>
<comment type="similarity">
    <text evidence="2">Belongs to the CpsC/CapA family.</text>
</comment>
<evidence type="ECO:0000256" key="5">
    <source>
        <dbReference type="ARBA" id="ARBA00022989"/>
    </source>
</evidence>
<dbReference type="PANTHER" id="PTHR32309:SF13">
    <property type="entry name" value="FERRIC ENTEROBACTIN TRANSPORT PROTEIN FEPE"/>
    <property type="match status" value="1"/>
</dbReference>
<dbReference type="AlphaFoldDB" id="A0A559KE50"/>
<feature type="transmembrane region" description="Helical" evidence="7">
    <location>
        <begin position="16"/>
        <end position="38"/>
    </location>
</feature>
<evidence type="ECO:0000256" key="4">
    <source>
        <dbReference type="ARBA" id="ARBA00022692"/>
    </source>
</evidence>
<dbReference type="GO" id="GO:0005886">
    <property type="term" value="C:plasma membrane"/>
    <property type="evidence" value="ECO:0007669"/>
    <property type="project" value="UniProtKB-SubCell"/>
</dbReference>
<dbReference type="InterPro" id="IPR050445">
    <property type="entry name" value="Bact_polysacc_biosynth/exp"/>
</dbReference>
<evidence type="ECO:0000313" key="9">
    <source>
        <dbReference type="EMBL" id="TVY10389.1"/>
    </source>
</evidence>
<keyword evidence="5 7" id="KW-1133">Transmembrane helix</keyword>
<dbReference type="OrthoDB" id="2360475at2"/>
<dbReference type="InterPro" id="IPR003856">
    <property type="entry name" value="LPS_length_determ_N"/>
</dbReference>
<keyword evidence="4 7" id="KW-0812">Transmembrane</keyword>
<evidence type="ECO:0000256" key="1">
    <source>
        <dbReference type="ARBA" id="ARBA00004651"/>
    </source>
</evidence>
<dbReference type="EMBL" id="VNJI01000008">
    <property type="protein sequence ID" value="TVY10389.1"/>
    <property type="molecule type" value="Genomic_DNA"/>
</dbReference>
<feature type="domain" description="Polysaccharide chain length determinant N-terminal" evidence="8">
    <location>
        <begin position="2"/>
        <end position="93"/>
    </location>
</feature>
<evidence type="ECO:0000256" key="3">
    <source>
        <dbReference type="ARBA" id="ARBA00022475"/>
    </source>
</evidence>
<keyword evidence="3" id="KW-1003">Cell membrane</keyword>
<comment type="subcellular location">
    <subcellularLocation>
        <location evidence="1">Cell membrane</location>
        <topology evidence="1">Multi-pass membrane protein</topology>
    </subcellularLocation>
</comment>
<keyword evidence="10" id="KW-1185">Reference proteome</keyword>
<sequence>MELDLRDYIKIIRKRIWLILIFTLVCTLTTGIVSYFFLRPVYEASTKLIVNKSNERQGLDQVDINSINLNLRLIDTYKEVIKTPRIMDKVVREYPQFDLTAEQLINKITVSSVNNTQVMTLIVQDNSYAKAVDIVNAVSKVFQSEIPSIMKVDNVSLLNEAKMMDKPIPVKPNPKLNIAISFVVSLMLAVGLAFLLDYLDDTIKTEEDVKEVLGLATLSMIAKINEEDLISHKPSVTASRQVGETKHVTINQ</sequence>
<feature type="transmembrane region" description="Helical" evidence="7">
    <location>
        <begin position="176"/>
        <end position="196"/>
    </location>
</feature>
<proteinExistence type="inferred from homology"/>
<protein>
    <submittedName>
        <fullName evidence="9">Lipopolysaccharide biosynthesis protein</fullName>
    </submittedName>
</protein>